<reference evidence="2" key="1">
    <citation type="submission" date="2018-11" db="EMBL/GenBank/DDBJ databases">
        <authorList>
            <consortium name="Pathogen Informatics"/>
        </authorList>
    </citation>
    <scope>NUCLEOTIDE SEQUENCE</scope>
</reference>
<dbReference type="Proteomes" id="UP000784294">
    <property type="component" value="Unassembled WGS sequence"/>
</dbReference>
<dbReference type="PROSITE" id="PS50853">
    <property type="entry name" value="FN3"/>
    <property type="match status" value="1"/>
</dbReference>
<dbReference type="AlphaFoldDB" id="A0A448WT13"/>
<comment type="caution">
    <text evidence="2">The sequence shown here is derived from an EMBL/GenBank/DDBJ whole genome shotgun (WGS) entry which is preliminary data.</text>
</comment>
<dbReference type="Pfam" id="PF00041">
    <property type="entry name" value="fn3"/>
    <property type="match status" value="1"/>
</dbReference>
<dbReference type="Gene3D" id="2.60.40.10">
    <property type="entry name" value="Immunoglobulins"/>
    <property type="match status" value="1"/>
</dbReference>
<dbReference type="InterPro" id="IPR036116">
    <property type="entry name" value="FN3_sf"/>
</dbReference>
<accession>A0A448WT13</accession>
<evidence type="ECO:0000259" key="1">
    <source>
        <dbReference type="PROSITE" id="PS50853"/>
    </source>
</evidence>
<protein>
    <recommendedName>
        <fullName evidence="1">Fibronectin type-III domain-containing protein</fullName>
    </recommendedName>
</protein>
<feature type="domain" description="Fibronectin type-III" evidence="1">
    <location>
        <begin position="16"/>
        <end position="121"/>
    </location>
</feature>
<proteinExistence type="predicted"/>
<dbReference type="EMBL" id="CAAALY010041313">
    <property type="protein sequence ID" value="VEL19366.1"/>
    <property type="molecule type" value="Genomic_DNA"/>
</dbReference>
<evidence type="ECO:0000313" key="3">
    <source>
        <dbReference type="Proteomes" id="UP000784294"/>
    </source>
</evidence>
<dbReference type="InterPro" id="IPR003961">
    <property type="entry name" value="FN3_dom"/>
</dbReference>
<dbReference type="SMART" id="SM00060">
    <property type="entry name" value="FN3"/>
    <property type="match status" value="1"/>
</dbReference>
<name>A0A448WT13_9PLAT</name>
<dbReference type="SUPFAM" id="SSF49265">
    <property type="entry name" value="Fibronectin type III"/>
    <property type="match status" value="1"/>
</dbReference>
<dbReference type="InterPro" id="IPR013783">
    <property type="entry name" value="Ig-like_fold"/>
</dbReference>
<evidence type="ECO:0000313" key="2">
    <source>
        <dbReference type="EMBL" id="VEL19366.1"/>
    </source>
</evidence>
<keyword evidence="3" id="KW-1185">Reference proteome</keyword>
<sequence length="124" mass="14117">MNNNIYFPFLYTVPSAPLNFKITERQQTQLSMNWSRPESILGTFVGYTLEATILTYPDEPPDFEQTKKILRLDFDTVQYQLMDLEPYSRILLNLYALNANSLGFSVGQGTPATIIVRTLPGGNF</sequence>
<gene>
    <name evidence="2" type="ORF">PXEA_LOCUS12806</name>
</gene>
<organism evidence="2 3">
    <name type="scientific">Protopolystoma xenopodis</name>
    <dbReference type="NCBI Taxonomy" id="117903"/>
    <lineage>
        <taxon>Eukaryota</taxon>
        <taxon>Metazoa</taxon>
        <taxon>Spiralia</taxon>
        <taxon>Lophotrochozoa</taxon>
        <taxon>Platyhelminthes</taxon>
        <taxon>Monogenea</taxon>
        <taxon>Polyopisthocotylea</taxon>
        <taxon>Polystomatidea</taxon>
        <taxon>Polystomatidae</taxon>
        <taxon>Protopolystoma</taxon>
    </lineage>
</organism>
<dbReference type="CDD" id="cd00063">
    <property type="entry name" value="FN3"/>
    <property type="match status" value="1"/>
</dbReference>